<dbReference type="Proteomes" id="UP000055024">
    <property type="component" value="Unassembled WGS sequence"/>
</dbReference>
<comment type="caution">
    <text evidence="1">The sequence shown here is derived from an EMBL/GenBank/DDBJ whole genome shotgun (WGS) entry which is preliminary data.</text>
</comment>
<sequence length="44" mass="4722">MIGGKVPNAYVRATELPPTAYISTMGLTIPTNHSSSSLKRFNEA</sequence>
<name>A0A0V1GF49_9BILA</name>
<dbReference type="EMBL" id="JYDP01002460">
    <property type="protein sequence ID" value="KRY96875.1"/>
    <property type="molecule type" value="Genomic_DNA"/>
</dbReference>
<keyword evidence="2" id="KW-1185">Reference proteome</keyword>
<organism evidence="1 2">
    <name type="scientific">Trichinella zimbabwensis</name>
    <dbReference type="NCBI Taxonomy" id="268475"/>
    <lineage>
        <taxon>Eukaryota</taxon>
        <taxon>Metazoa</taxon>
        <taxon>Ecdysozoa</taxon>
        <taxon>Nematoda</taxon>
        <taxon>Enoplea</taxon>
        <taxon>Dorylaimia</taxon>
        <taxon>Trichinellida</taxon>
        <taxon>Trichinellidae</taxon>
        <taxon>Trichinella</taxon>
    </lineage>
</organism>
<reference evidence="1 2" key="1">
    <citation type="submission" date="2015-01" db="EMBL/GenBank/DDBJ databases">
        <title>Evolution of Trichinella species and genotypes.</title>
        <authorList>
            <person name="Korhonen P.K."/>
            <person name="Edoardo P."/>
            <person name="Giuseppe L.R."/>
            <person name="Gasser R.B."/>
        </authorList>
    </citation>
    <scope>NUCLEOTIDE SEQUENCE [LARGE SCALE GENOMIC DNA]</scope>
    <source>
        <strain evidence="1">ISS1029</strain>
    </source>
</reference>
<gene>
    <name evidence="1" type="ORF">T11_11203</name>
</gene>
<dbReference type="AlphaFoldDB" id="A0A0V1GF49"/>
<proteinExistence type="predicted"/>
<accession>A0A0V1GF49</accession>
<evidence type="ECO:0000313" key="1">
    <source>
        <dbReference type="EMBL" id="KRY96875.1"/>
    </source>
</evidence>
<evidence type="ECO:0000313" key="2">
    <source>
        <dbReference type="Proteomes" id="UP000055024"/>
    </source>
</evidence>
<protein>
    <submittedName>
        <fullName evidence="1">Uncharacterized protein</fullName>
    </submittedName>
</protein>